<evidence type="ECO:0000313" key="1">
    <source>
        <dbReference type="EMBL" id="ETS06989.1"/>
    </source>
</evidence>
<reference evidence="2" key="1">
    <citation type="journal article" date="2013" name="Ind. Biotechnol.">
        <title>Comparative genomics analysis of Trichoderma reesei strains.</title>
        <authorList>
            <person name="Koike H."/>
            <person name="Aerts A."/>
            <person name="LaButti K."/>
            <person name="Grigoriev I.V."/>
            <person name="Baker S.E."/>
        </authorList>
    </citation>
    <scope>NUCLEOTIDE SEQUENCE [LARGE SCALE GENOMIC DNA]</scope>
    <source>
        <strain evidence="2">ATCC 56765 / BCRC 32924 / NRRL 11460 / Rut C-30</strain>
    </source>
</reference>
<dbReference type="EMBL" id="KI911139">
    <property type="protein sequence ID" value="ETS06989.1"/>
    <property type="molecule type" value="Genomic_DNA"/>
</dbReference>
<organism evidence="1 2">
    <name type="scientific">Hypocrea jecorina (strain ATCC 56765 / BCRC 32924 / NRRL 11460 / Rut C-30)</name>
    <name type="common">Trichoderma reesei</name>
    <dbReference type="NCBI Taxonomy" id="1344414"/>
    <lineage>
        <taxon>Eukaryota</taxon>
        <taxon>Fungi</taxon>
        <taxon>Dikarya</taxon>
        <taxon>Ascomycota</taxon>
        <taxon>Pezizomycotina</taxon>
        <taxon>Sordariomycetes</taxon>
        <taxon>Hypocreomycetidae</taxon>
        <taxon>Hypocreales</taxon>
        <taxon>Hypocreaceae</taxon>
        <taxon>Trichoderma</taxon>
    </lineage>
</organism>
<proteinExistence type="predicted"/>
<accession>A0A024SLH8</accession>
<dbReference type="AlphaFoldDB" id="A0A024SLH8"/>
<gene>
    <name evidence="1" type="ORF">M419DRAFT_117335</name>
</gene>
<dbReference type="KEGG" id="trr:M419DRAFT_117335"/>
<name>A0A024SLH8_HYPJR</name>
<dbReference type="HOGENOM" id="CLU_2962558_0_0_1"/>
<dbReference type="Proteomes" id="UP000024376">
    <property type="component" value="Unassembled WGS sequence"/>
</dbReference>
<sequence>MGFVARQGYWFIILLDTRADWKGGGRIDTHRSLLERRGLDKVLFAACWLVEGGGTRCAW</sequence>
<protein>
    <submittedName>
        <fullName evidence="1">Uncharacterized protein</fullName>
    </submittedName>
</protein>
<evidence type="ECO:0000313" key="2">
    <source>
        <dbReference type="Proteomes" id="UP000024376"/>
    </source>
</evidence>